<name>A0AAE5C291_9HYPH</name>
<evidence type="ECO:0000256" key="1">
    <source>
        <dbReference type="ARBA" id="ARBA00004328"/>
    </source>
</evidence>
<evidence type="ECO:0000313" key="4">
    <source>
        <dbReference type="EMBL" id="NEI48657.1"/>
    </source>
</evidence>
<dbReference type="RefSeq" id="WP_164566298.1">
    <property type="nucleotide sequence ID" value="NZ_WUFC01000009.1"/>
</dbReference>
<protein>
    <submittedName>
        <fullName evidence="4">Phage major capsid protein</fullName>
    </submittedName>
</protein>
<evidence type="ECO:0000256" key="2">
    <source>
        <dbReference type="SAM" id="MobiDB-lite"/>
    </source>
</evidence>
<dbReference type="AlphaFoldDB" id="A0AAE5C291"/>
<dbReference type="NCBIfam" id="TIGR01554">
    <property type="entry name" value="major_cap_HK97"/>
    <property type="match status" value="1"/>
</dbReference>
<proteinExistence type="predicted"/>
<feature type="region of interest" description="Disordered" evidence="2">
    <location>
        <begin position="58"/>
        <end position="94"/>
    </location>
</feature>
<accession>A0AAE5C291</accession>
<evidence type="ECO:0000259" key="3">
    <source>
        <dbReference type="Pfam" id="PF05065"/>
    </source>
</evidence>
<dbReference type="Proteomes" id="UP000661163">
    <property type="component" value="Unassembled WGS sequence"/>
</dbReference>
<feature type="domain" description="Phage capsid-like C-terminal" evidence="3">
    <location>
        <begin position="145"/>
        <end position="422"/>
    </location>
</feature>
<dbReference type="InterPro" id="IPR054612">
    <property type="entry name" value="Phage_capsid-like_C"/>
</dbReference>
<dbReference type="Pfam" id="PF05065">
    <property type="entry name" value="Phage_capsid"/>
    <property type="match status" value="1"/>
</dbReference>
<reference evidence="4 5" key="1">
    <citation type="submission" date="2019-12" db="EMBL/GenBank/DDBJ databases">
        <title>Rhizobium genotypes associated with high levels of biological nitrogen fixation by grain legumes in a temperate-maritime cropping system.</title>
        <authorList>
            <person name="Maluk M."/>
            <person name="Francesc Ferrando Molina F."/>
            <person name="Lopez Del Egido L."/>
            <person name="Lafos M."/>
            <person name="Langarica-Fuentes A."/>
            <person name="Gebre Yohannes G."/>
            <person name="Young M.W."/>
            <person name="Martin P."/>
            <person name="Gantlett R."/>
            <person name="Kenicer G."/>
            <person name="Hawes C."/>
            <person name="Begg G.S."/>
            <person name="Quilliam R.S."/>
            <person name="Squire G.R."/>
            <person name="Poole P.S."/>
            <person name="Young P.W."/>
            <person name="Iannetta P.M."/>
            <person name="James E.K."/>
        </authorList>
    </citation>
    <scope>NUCLEOTIDE SEQUENCE [LARGE SCALE GENOMIC DNA]</scope>
    <source>
        <strain evidence="4 5">JHI985</strain>
    </source>
</reference>
<comment type="caution">
    <text evidence="4">The sequence shown here is derived from an EMBL/GenBank/DDBJ whole genome shotgun (WGS) entry which is preliminary data.</text>
</comment>
<sequence length="425" mass="46328">MTLTELQDKRGRLVTEARAALDEIKKNSDEARSAELEKRHDDIMAEFDRVERNIKREEDQSALEARFNARQEEERAKKRPGADGEDRAAGSESGEKAEYREVFFKFLATGADPSNLDAEERKVLRAGVVQDIEKRIQTGGTNTAGGYTVPVELQNMLVRTMKAWGPMYDGDIISELVTTAGNQLPIPTTDDTGKTGVQGTEGTALTDDGSADAVFGQKQLEAYDFNTKFVKFSWQLAQDSIFSMESLLADLLGERLGRLANAQLTTGTGSNAPNGIVTAATLGKTAASATAIAADEIIDLSHSVDPAYRISPKVGFMFNDLTLAAIRKLKDGQGNYLWQMGNVKEGVPGTLLGYRYSINQAMANIATGNKTIIFGDLGKYWVRKVGSPVIGVLRERFWPDLGIAGLIRFDGELLDTAAVKYLAQA</sequence>
<dbReference type="SUPFAM" id="SSF56563">
    <property type="entry name" value="Major capsid protein gp5"/>
    <property type="match status" value="1"/>
</dbReference>
<dbReference type="Gene3D" id="3.30.2320.10">
    <property type="entry name" value="hypothetical protein PF0899 domain"/>
    <property type="match status" value="1"/>
</dbReference>
<organism evidence="4 5">
    <name type="scientific">Rhizobium ruizarguesonis</name>
    <dbReference type="NCBI Taxonomy" id="2081791"/>
    <lineage>
        <taxon>Bacteria</taxon>
        <taxon>Pseudomonadati</taxon>
        <taxon>Pseudomonadota</taxon>
        <taxon>Alphaproteobacteria</taxon>
        <taxon>Hyphomicrobiales</taxon>
        <taxon>Rhizobiaceae</taxon>
        <taxon>Rhizobium/Agrobacterium group</taxon>
        <taxon>Rhizobium</taxon>
    </lineage>
</organism>
<dbReference type="InterPro" id="IPR024455">
    <property type="entry name" value="Phage_capsid"/>
</dbReference>
<gene>
    <name evidence="4" type="ORF">GR217_13210</name>
</gene>
<comment type="subcellular location">
    <subcellularLocation>
        <location evidence="1">Virion</location>
    </subcellularLocation>
</comment>
<feature type="compositionally biased region" description="Basic and acidic residues" evidence="2">
    <location>
        <begin position="67"/>
        <end position="94"/>
    </location>
</feature>
<evidence type="ECO:0000313" key="5">
    <source>
        <dbReference type="Proteomes" id="UP000661163"/>
    </source>
</evidence>
<dbReference type="EMBL" id="WUFC01000009">
    <property type="protein sequence ID" value="NEI48657.1"/>
    <property type="molecule type" value="Genomic_DNA"/>
</dbReference>